<accession>A0ABS1E4N5</accession>
<dbReference type="Pfam" id="PF04985">
    <property type="entry name" value="Phage_tube"/>
    <property type="match status" value="1"/>
</dbReference>
<dbReference type="RefSeq" id="WP_200256160.1">
    <property type="nucleotide sequence ID" value="NZ_NRSH01000007.1"/>
</dbReference>
<evidence type="ECO:0000313" key="2">
    <source>
        <dbReference type="Proteomes" id="UP000738126"/>
    </source>
</evidence>
<dbReference type="Proteomes" id="UP000738126">
    <property type="component" value="Unassembled WGS sequence"/>
</dbReference>
<evidence type="ECO:0000313" key="1">
    <source>
        <dbReference type="EMBL" id="MBK1725725.1"/>
    </source>
</evidence>
<dbReference type="NCBIfam" id="TIGR01611">
    <property type="entry name" value="tail_tube"/>
    <property type="match status" value="1"/>
</dbReference>
<reference evidence="1 2" key="1">
    <citation type="journal article" date="2020" name="Microorganisms">
        <title>Osmotic Adaptation and Compatible Solute Biosynthesis of Phototrophic Bacteria as Revealed from Genome Analyses.</title>
        <authorList>
            <person name="Imhoff J.F."/>
            <person name="Rahn T."/>
            <person name="Kunzel S."/>
            <person name="Keller A."/>
            <person name="Neulinger S.C."/>
        </authorList>
    </citation>
    <scope>NUCLEOTIDE SEQUENCE [LARGE SCALE GENOMIC DNA]</scope>
    <source>
        <strain evidence="1 2">DSM 15116</strain>
    </source>
</reference>
<protein>
    <submittedName>
        <fullName evidence="1">Phage major tail tube protein</fullName>
    </submittedName>
</protein>
<name>A0ABS1E4N5_9GAMM</name>
<sequence>MALPRKLKDFNLFIEGEGYIGRAEEVRLPTLTRQTEDYRGAGMTGPARIDHGHEALEAEITLGEHAAAVLKTWGTQDASGVQMRFLGSAESDDPEAEHVTIEVVMRGRFTEIDPGTANTGNDNQMSLTASLTYYRYVQNGEDLIEIDVVGGKEVVDGEDRMAKRRDALGI</sequence>
<dbReference type="InterPro" id="IPR006498">
    <property type="entry name" value="Tail_tube"/>
</dbReference>
<organism evidence="1 2">
    <name type="scientific">Halorhodospira neutriphila</name>
    <dbReference type="NCBI Taxonomy" id="168379"/>
    <lineage>
        <taxon>Bacteria</taxon>
        <taxon>Pseudomonadati</taxon>
        <taxon>Pseudomonadota</taxon>
        <taxon>Gammaproteobacteria</taxon>
        <taxon>Chromatiales</taxon>
        <taxon>Ectothiorhodospiraceae</taxon>
        <taxon>Halorhodospira</taxon>
    </lineage>
</organism>
<dbReference type="EMBL" id="NRSH01000007">
    <property type="protein sequence ID" value="MBK1725725.1"/>
    <property type="molecule type" value="Genomic_DNA"/>
</dbReference>
<proteinExistence type="predicted"/>
<gene>
    <name evidence="1" type="ORF">CKO13_01545</name>
</gene>
<keyword evidence="2" id="KW-1185">Reference proteome</keyword>
<comment type="caution">
    <text evidence="1">The sequence shown here is derived from an EMBL/GenBank/DDBJ whole genome shotgun (WGS) entry which is preliminary data.</text>
</comment>